<evidence type="ECO:0000256" key="3">
    <source>
        <dbReference type="ARBA" id="ARBA00020107"/>
    </source>
</evidence>
<comment type="subcellular location">
    <subcellularLocation>
        <location evidence="2">Host cell</location>
    </subcellularLocation>
    <subcellularLocation>
        <location evidence="1">Virion</location>
    </subcellularLocation>
</comment>
<evidence type="ECO:0000256" key="4">
    <source>
        <dbReference type="ARBA" id="ARBA00022561"/>
    </source>
</evidence>
<dbReference type="Gene3D" id="2.60.120.20">
    <property type="match status" value="1"/>
</dbReference>
<dbReference type="GO" id="GO:0046718">
    <property type="term" value="P:symbiont entry into host cell"/>
    <property type="evidence" value="ECO:0007669"/>
    <property type="project" value="UniProtKB-KW"/>
</dbReference>
<keyword evidence="6" id="KW-1161">Viral attachment to host cell</keyword>
<dbReference type="GO" id="GO:0043657">
    <property type="term" value="C:host cell"/>
    <property type="evidence" value="ECO:0007669"/>
    <property type="project" value="UniProtKB-SubCell"/>
</dbReference>
<protein>
    <recommendedName>
        <fullName evidence="3">Genome polyprotein</fullName>
    </recommendedName>
</protein>
<evidence type="ECO:0000256" key="6">
    <source>
        <dbReference type="ARBA" id="ARBA00022804"/>
    </source>
</evidence>
<feature type="non-terminal residue" evidence="10">
    <location>
        <position position="1"/>
    </location>
</feature>
<evidence type="ECO:0000313" key="10">
    <source>
        <dbReference type="EMBL" id="AFG17047.1"/>
    </source>
</evidence>
<name>H9T827_9ENTO</name>
<evidence type="ECO:0000256" key="7">
    <source>
        <dbReference type="ARBA" id="ARBA00022844"/>
    </source>
</evidence>
<proteinExistence type="predicted"/>
<evidence type="ECO:0000256" key="2">
    <source>
        <dbReference type="ARBA" id="ARBA00004340"/>
    </source>
</evidence>
<dbReference type="Pfam" id="PF00073">
    <property type="entry name" value="Rhv"/>
    <property type="match status" value="1"/>
</dbReference>
<feature type="domain" description="Picornavirus capsid" evidence="9">
    <location>
        <begin position="1"/>
        <end position="79"/>
    </location>
</feature>
<keyword evidence="4" id="KW-0167">Capsid protein</keyword>
<evidence type="ECO:0000256" key="5">
    <source>
        <dbReference type="ARBA" id="ARBA00022581"/>
    </source>
</evidence>
<keyword evidence="7" id="KW-0946">Virion</keyword>
<dbReference type="GO" id="GO:0019028">
    <property type="term" value="C:viral capsid"/>
    <property type="evidence" value="ECO:0007669"/>
    <property type="project" value="UniProtKB-KW"/>
</dbReference>
<sequence>IHVQCNANKFHQGALLVAVLPEYVLGTVSGNTGVEHTHPPYATTQPGPNGFQLQHPYILDAGIPLSQLLVCPHQKINLQT</sequence>
<keyword evidence="5" id="KW-0945">Host-virus interaction</keyword>
<dbReference type="InterPro" id="IPR029053">
    <property type="entry name" value="Viral_coat"/>
</dbReference>
<feature type="non-terminal residue" evidence="10">
    <location>
        <position position="80"/>
    </location>
</feature>
<dbReference type="SUPFAM" id="SSF88633">
    <property type="entry name" value="Positive stranded ssRNA viruses"/>
    <property type="match status" value="1"/>
</dbReference>
<accession>H9T827</accession>
<dbReference type="GO" id="GO:0019062">
    <property type="term" value="P:virion attachment to host cell"/>
    <property type="evidence" value="ECO:0007669"/>
    <property type="project" value="UniProtKB-KW"/>
</dbReference>
<evidence type="ECO:0000256" key="8">
    <source>
        <dbReference type="ARBA" id="ARBA00023296"/>
    </source>
</evidence>
<dbReference type="InterPro" id="IPR001676">
    <property type="entry name" value="Picornavirus_capsid"/>
</dbReference>
<evidence type="ECO:0000256" key="1">
    <source>
        <dbReference type="ARBA" id="ARBA00004328"/>
    </source>
</evidence>
<dbReference type="GO" id="GO:0005198">
    <property type="term" value="F:structural molecule activity"/>
    <property type="evidence" value="ECO:0007669"/>
    <property type="project" value="InterPro"/>
</dbReference>
<organism evidence="10">
    <name type="scientific">Enterovirus A</name>
    <dbReference type="NCBI Taxonomy" id="138948"/>
    <lineage>
        <taxon>Viruses</taxon>
        <taxon>Riboviria</taxon>
        <taxon>Orthornavirae</taxon>
        <taxon>Pisuviricota</taxon>
        <taxon>Pisoniviricetes</taxon>
        <taxon>Picornavirales</taxon>
        <taxon>Picornaviridae</taxon>
        <taxon>Ensavirinae</taxon>
        <taxon>Enterovirus</taxon>
        <taxon>Enterovirus alphacoxsackie</taxon>
    </lineage>
</organism>
<keyword evidence="8" id="KW-1160">Virus entry into host cell</keyword>
<reference evidence="10" key="1">
    <citation type="submission" date="2011-11" db="EMBL/GenBank/DDBJ databases">
        <title>Analysis of enteroviruses from Central African Republic.</title>
        <authorList>
            <person name="Pillet S."/>
            <person name="Ibrahim W."/>
            <person name="Pozzetto B."/>
        </authorList>
    </citation>
    <scope>NUCLEOTIDE SEQUENCE</scope>
    <source>
        <strain evidence="10">CAF-BAN-99-007</strain>
    </source>
</reference>
<dbReference type="EMBL" id="JQ038121">
    <property type="protein sequence ID" value="AFG17047.1"/>
    <property type="molecule type" value="Genomic_RNA"/>
</dbReference>
<evidence type="ECO:0000259" key="9">
    <source>
        <dbReference type="Pfam" id="PF00073"/>
    </source>
</evidence>